<sequence length="82" mass="8668">MNLDPSEDGQLGQNQVLSHDAAATFIWSSKELVGLKGCFPTQLEDSIEMSTAKGTSSRSIEEGENRPVKAEVAGSSSVSPDL</sequence>
<evidence type="ECO:0000313" key="3">
    <source>
        <dbReference type="Proteomes" id="UP000239757"/>
    </source>
</evidence>
<name>A0A2P5X9T7_GOSBA</name>
<feature type="region of interest" description="Disordered" evidence="1">
    <location>
        <begin position="44"/>
        <end position="82"/>
    </location>
</feature>
<dbReference type="AlphaFoldDB" id="A0A2P5X9T7"/>
<gene>
    <name evidence="2" type="ORF">GOBAR_AA20563</name>
</gene>
<organism evidence="2 3">
    <name type="scientific">Gossypium barbadense</name>
    <name type="common">Sea Island cotton</name>
    <name type="synonym">Hibiscus barbadensis</name>
    <dbReference type="NCBI Taxonomy" id="3634"/>
    <lineage>
        <taxon>Eukaryota</taxon>
        <taxon>Viridiplantae</taxon>
        <taxon>Streptophyta</taxon>
        <taxon>Embryophyta</taxon>
        <taxon>Tracheophyta</taxon>
        <taxon>Spermatophyta</taxon>
        <taxon>Magnoliopsida</taxon>
        <taxon>eudicotyledons</taxon>
        <taxon>Gunneridae</taxon>
        <taxon>Pentapetalae</taxon>
        <taxon>rosids</taxon>
        <taxon>malvids</taxon>
        <taxon>Malvales</taxon>
        <taxon>Malvaceae</taxon>
        <taxon>Malvoideae</taxon>
        <taxon>Gossypium</taxon>
    </lineage>
</organism>
<accession>A0A2P5X9T7</accession>
<evidence type="ECO:0000256" key="1">
    <source>
        <dbReference type="SAM" id="MobiDB-lite"/>
    </source>
</evidence>
<evidence type="ECO:0000313" key="2">
    <source>
        <dbReference type="EMBL" id="PPS00105.1"/>
    </source>
</evidence>
<feature type="compositionally biased region" description="Polar residues" evidence="1">
    <location>
        <begin position="48"/>
        <end position="58"/>
    </location>
</feature>
<feature type="compositionally biased region" description="Basic and acidic residues" evidence="1">
    <location>
        <begin position="59"/>
        <end position="69"/>
    </location>
</feature>
<protein>
    <submittedName>
        <fullName evidence="2">Uncharacterized protein</fullName>
    </submittedName>
</protein>
<dbReference type="OrthoDB" id="1811170at2759"/>
<reference evidence="2 3" key="1">
    <citation type="submission" date="2015-01" db="EMBL/GenBank/DDBJ databases">
        <title>Genome of allotetraploid Gossypium barbadense reveals genomic plasticity and fiber elongation in cotton evolution.</title>
        <authorList>
            <person name="Chen X."/>
            <person name="Liu X."/>
            <person name="Zhao B."/>
            <person name="Zheng H."/>
            <person name="Hu Y."/>
            <person name="Lu G."/>
            <person name="Yang C."/>
            <person name="Chen J."/>
            <person name="Shan C."/>
            <person name="Zhang L."/>
            <person name="Zhou Y."/>
            <person name="Wang L."/>
            <person name="Guo W."/>
            <person name="Bai Y."/>
            <person name="Ruan J."/>
            <person name="Shangguan X."/>
            <person name="Mao Y."/>
            <person name="Jiang J."/>
            <person name="Zhu Y."/>
            <person name="Lei J."/>
            <person name="Kang H."/>
            <person name="Chen S."/>
            <person name="He X."/>
            <person name="Wang R."/>
            <person name="Wang Y."/>
            <person name="Chen J."/>
            <person name="Wang L."/>
            <person name="Yu S."/>
            <person name="Wang B."/>
            <person name="Wei J."/>
            <person name="Song S."/>
            <person name="Lu X."/>
            <person name="Gao Z."/>
            <person name="Gu W."/>
            <person name="Deng X."/>
            <person name="Ma D."/>
            <person name="Wang S."/>
            <person name="Liang W."/>
            <person name="Fang L."/>
            <person name="Cai C."/>
            <person name="Zhu X."/>
            <person name="Zhou B."/>
            <person name="Zhang Y."/>
            <person name="Chen Z."/>
            <person name="Xu S."/>
            <person name="Zhu R."/>
            <person name="Wang S."/>
            <person name="Zhang T."/>
            <person name="Zhao G."/>
        </authorList>
    </citation>
    <scope>NUCLEOTIDE SEQUENCE [LARGE SCALE GENOMIC DNA]</scope>
    <source>
        <strain evidence="3">cv. Xinhai21</strain>
        <tissue evidence="2">Leaf</tissue>
    </source>
</reference>
<proteinExistence type="predicted"/>
<dbReference type="Proteomes" id="UP000239757">
    <property type="component" value="Unassembled WGS sequence"/>
</dbReference>
<dbReference type="EMBL" id="KZ665362">
    <property type="protein sequence ID" value="PPS00105.1"/>
    <property type="molecule type" value="Genomic_DNA"/>
</dbReference>